<organism evidence="2 3">
    <name type="scientific">Volvox africanus</name>
    <dbReference type="NCBI Taxonomy" id="51714"/>
    <lineage>
        <taxon>Eukaryota</taxon>
        <taxon>Viridiplantae</taxon>
        <taxon>Chlorophyta</taxon>
        <taxon>core chlorophytes</taxon>
        <taxon>Chlorophyceae</taxon>
        <taxon>CS clade</taxon>
        <taxon>Chlamydomonadales</taxon>
        <taxon>Volvocaceae</taxon>
        <taxon>Volvox</taxon>
    </lineage>
</organism>
<feature type="compositionally biased region" description="Pro residues" evidence="1">
    <location>
        <begin position="83"/>
        <end position="105"/>
    </location>
</feature>
<dbReference type="EMBL" id="BNCO01000046">
    <property type="protein sequence ID" value="GIL61658.1"/>
    <property type="molecule type" value="Genomic_DNA"/>
</dbReference>
<dbReference type="AlphaFoldDB" id="A0A8J4BMG1"/>
<feature type="region of interest" description="Disordered" evidence="1">
    <location>
        <begin position="65"/>
        <end position="105"/>
    </location>
</feature>
<name>A0A8J4BMG1_9CHLO</name>
<feature type="compositionally biased region" description="Low complexity" evidence="1">
    <location>
        <begin position="70"/>
        <end position="82"/>
    </location>
</feature>
<protein>
    <submittedName>
        <fullName evidence="2">Uncharacterized protein</fullName>
    </submittedName>
</protein>
<dbReference type="Proteomes" id="UP000747399">
    <property type="component" value="Unassembled WGS sequence"/>
</dbReference>
<keyword evidence="3" id="KW-1185">Reference proteome</keyword>
<comment type="caution">
    <text evidence="2">The sequence shown here is derived from an EMBL/GenBank/DDBJ whole genome shotgun (WGS) entry which is preliminary data.</text>
</comment>
<accession>A0A8J4BMG1</accession>
<proteinExistence type="predicted"/>
<evidence type="ECO:0000256" key="1">
    <source>
        <dbReference type="SAM" id="MobiDB-lite"/>
    </source>
</evidence>
<evidence type="ECO:0000313" key="2">
    <source>
        <dbReference type="EMBL" id="GIL61658.1"/>
    </source>
</evidence>
<gene>
    <name evidence="2" type="ORF">Vafri_16061</name>
</gene>
<evidence type="ECO:0000313" key="3">
    <source>
        <dbReference type="Proteomes" id="UP000747399"/>
    </source>
</evidence>
<reference evidence="2" key="1">
    <citation type="journal article" date="2021" name="Proc. Natl. Acad. Sci. U.S.A.">
        <title>Three genomes in the algal genus Volvox reveal the fate of a haploid sex-determining region after a transition to homothallism.</title>
        <authorList>
            <person name="Yamamoto K."/>
            <person name="Hamaji T."/>
            <person name="Kawai-Toyooka H."/>
            <person name="Matsuzaki R."/>
            <person name="Takahashi F."/>
            <person name="Nishimura Y."/>
            <person name="Kawachi M."/>
            <person name="Noguchi H."/>
            <person name="Minakuchi Y."/>
            <person name="Umen J.G."/>
            <person name="Toyoda A."/>
            <person name="Nozaki H."/>
        </authorList>
    </citation>
    <scope>NUCLEOTIDE SEQUENCE</scope>
    <source>
        <strain evidence="2">NIES-3780</strain>
    </source>
</reference>
<sequence>MTHRPLGARPPARPSRSIVAAGLSSCVRGLQTVTAHDSFIPYFVPQRPAQPPPPRPLKLFAVLLPPRHPSQPASPLQPLLPLHRPPPVLPPPSAPRPPPRPAEPQ</sequence>